<dbReference type="Gene3D" id="3.40.50.720">
    <property type="entry name" value="NAD(P)-binding Rossmann-like Domain"/>
    <property type="match status" value="1"/>
</dbReference>
<proteinExistence type="inferred from homology"/>
<accession>W4JWW7</accession>
<dbReference type="InParanoid" id="W4JWW7"/>
<dbReference type="InterPro" id="IPR002347">
    <property type="entry name" value="SDR_fam"/>
</dbReference>
<evidence type="ECO:0000313" key="4">
    <source>
        <dbReference type="Proteomes" id="UP000030671"/>
    </source>
</evidence>
<dbReference type="OrthoDB" id="1933717at2759"/>
<dbReference type="PANTHER" id="PTHR44196:SF1">
    <property type="entry name" value="DEHYDROGENASE_REDUCTASE SDR FAMILY MEMBER 7B"/>
    <property type="match status" value="1"/>
</dbReference>
<dbReference type="Pfam" id="PF00106">
    <property type="entry name" value="adh_short"/>
    <property type="match status" value="1"/>
</dbReference>
<dbReference type="HOGENOM" id="CLU_2306509_0_0_1"/>
<dbReference type="Proteomes" id="UP000030671">
    <property type="component" value="Unassembled WGS sequence"/>
</dbReference>
<evidence type="ECO:0000313" key="3">
    <source>
        <dbReference type="EMBL" id="ETW78053.1"/>
    </source>
</evidence>
<comment type="similarity">
    <text evidence="1">Belongs to the short-chain dehydrogenases/reductases (SDR) family.</text>
</comment>
<protein>
    <submittedName>
        <fullName evidence="3">Uncharacterized protein</fullName>
    </submittedName>
</protein>
<reference evidence="3 4" key="1">
    <citation type="journal article" date="2012" name="New Phytol.">
        <title>Insight into trade-off between wood decay and parasitism from the genome of a fungal forest pathogen.</title>
        <authorList>
            <person name="Olson A."/>
            <person name="Aerts A."/>
            <person name="Asiegbu F."/>
            <person name="Belbahri L."/>
            <person name="Bouzid O."/>
            <person name="Broberg A."/>
            <person name="Canback B."/>
            <person name="Coutinho P.M."/>
            <person name="Cullen D."/>
            <person name="Dalman K."/>
            <person name="Deflorio G."/>
            <person name="van Diepen L.T."/>
            <person name="Dunand C."/>
            <person name="Duplessis S."/>
            <person name="Durling M."/>
            <person name="Gonthier P."/>
            <person name="Grimwood J."/>
            <person name="Fossdal C.G."/>
            <person name="Hansson D."/>
            <person name="Henrissat B."/>
            <person name="Hietala A."/>
            <person name="Himmelstrand K."/>
            <person name="Hoffmeister D."/>
            <person name="Hogberg N."/>
            <person name="James T.Y."/>
            <person name="Karlsson M."/>
            <person name="Kohler A."/>
            <person name="Kues U."/>
            <person name="Lee Y.H."/>
            <person name="Lin Y.C."/>
            <person name="Lind M."/>
            <person name="Lindquist E."/>
            <person name="Lombard V."/>
            <person name="Lucas S."/>
            <person name="Lunden K."/>
            <person name="Morin E."/>
            <person name="Murat C."/>
            <person name="Park J."/>
            <person name="Raffaello T."/>
            <person name="Rouze P."/>
            <person name="Salamov A."/>
            <person name="Schmutz J."/>
            <person name="Solheim H."/>
            <person name="Stahlberg J."/>
            <person name="Velez H."/>
            <person name="de Vries R.P."/>
            <person name="Wiebenga A."/>
            <person name="Woodward S."/>
            <person name="Yakovlev I."/>
            <person name="Garbelotto M."/>
            <person name="Martin F."/>
            <person name="Grigoriev I.V."/>
            <person name="Stenlid J."/>
        </authorList>
    </citation>
    <scope>NUCLEOTIDE SEQUENCE [LARGE SCALE GENOMIC DNA]</scope>
    <source>
        <strain evidence="3 4">TC 32-1</strain>
    </source>
</reference>
<dbReference type="InterPro" id="IPR036291">
    <property type="entry name" value="NAD(P)-bd_dom_sf"/>
</dbReference>
<evidence type="ECO:0000256" key="2">
    <source>
        <dbReference type="ARBA" id="ARBA00023002"/>
    </source>
</evidence>
<dbReference type="EMBL" id="KI925462">
    <property type="protein sequence ID" value="ETW78053.1"/>
    <property type="molecule type" value="Genomic_DNA"/>
</dbReference>
<dbReference type="PANTHER" id="PTHR44196">
    <property type="entry name" value="DEHYDROGENASE/REDUCTASE SDR FAMILY MEMBER 7B"/>
    <property type="match status" value="1"/>
</dbReference>
<dbReference type="RefSeq" id="XP_009550056.1">
    <property type="nucleotide sequence ID" value="XM_009551761.1"/>
</dbReference>
<keyword evidence="2" id="KW-0560">Oxidoreductase</keyword>
<dbReference type="GO" id="GO:0016020">
    <property type="term" value="C:membrane"/>
    <property type="evidence" value="ECO:0007669"/>
    <property type="project" value="TreeGrafter"/>
</dbReference>
<dbReference type="AlphaFoldDB" id="W4JWW7"/>
<evidence type="ECO:0000256" key="1">
    <source>
        <dbReference type="ARBA" id="ARBA00006484"/>
    </source>
</evidence>
<dbReference type="GeneID" id="20674322"/>
<dbReference type="SUPFAM" id="SSF51735">
    <property type="entry name" value="NAD(P)-binding Rossmann-fold domains"/>
    <property type="match status" value="1"/>
</dbReference>
<organism evidence="3 4">
    <name type="scientific">Heterobasidion irregulare (strain TC 32-1)</name>
    <dbReference type="NCBI Taxonomy" id="747525"/>
    <lineage>
        <taxon>Eukaryota</taxon>
        <taxon>Fungi</taxon>
        <taxon>Dikarya</taxon>
        <taxon>Basidiomycota</taxon>
        <taxon>Agaricomycotina</taxon>
        <taxon>Agaricomycetes</taxon>
        <taxon>Russulales</taxon>
        <taxon>Bondarzewiaceae</taxon>
        <taxon>Heterobasidion</taxon>
        <taxon>Heterobasidion annosum species complex</taxon>
    </lineage>
</organism>
<dbReference type="GO" id="GO:0016491">
    <property type="term" value="F:oxidoreductase activity"/>
    <property type="evidence" value="ECO:0007669"/>
    <property type="project" value="UniProtKB-KW"/>
</dbReference>
<dbReference type="KEGG" id="hir:HETIRDRAFT_429177"/>
<keyword evidence="4" id="KW-1185">Reference proteome</keyword>
<name>W4JWW7_HETIT</name>
<sequence length="100" mass="11050">MAKVGYDEDFSNLTRHHKHHTQDRVVFITGASRGIGEEIAVRYARAGASLAFVGRKQAALNLMKITILREVPQAKVLTFPMDVTNTQAIAQVVELTTRAT</sequence>
<gene>
    <name evidence="3" type="ORF">HETIRDRAFT_429177</name>
</gene>